<sequence length="152" mass="17148">MLVYRLVRQPYARQLTGEGAALFGGRWNSVGHPVIYASEYRSLAVLEYRANNPLPIQDLMMLALNVPDTSMQEITIDSLPESWQKYSYESPVAHLGDEWLTQQTSLMLKVPSAIVPEESNILINPLHPLMSEVQIEALLPFLIDSRMYSAGE</sequence>
<feature type="domain" description="RES" evidence="1">
    <location>
        <begin position="14"/>
        <end position="137"/>
    </location>
</feature>
<organism evidence="2">
    <name type="scientific">Roseihalotalea indica</name>
    <dbReference type="NCBI Taxonomy" id="2867963"/>
    <lineage>
        <taxon>Bacteria</taxon>
        <taxon>Pseudomonadati</taxon>
        <taxon>Bacteroidota</taxon>
        <taxon>Cytophagia</taxon>
        <taxon>Cytophagales</taxon>
        <taxon>Catalimonadaceae</taxon>
        <taxon>Roseihalotalea</taxon>
    </lineage>
</organism>
<accession>A0AA49JJ17</accession>
<dbReference type="InterPro" id="IPR014914">
    <property type="entry name" value="RES_dom"/>
</dbReference>
<protein>
    <submittedName>
        <fullName evidence="2">RES family NAD+ phosphorylase</fullName>
    </submittedName>
</protein>
<dbReference type="EMBL" id="CP120682">
    <property type="protein sequence ID" value="WKN37977.1"/>
    <property type="molecule type" value="Genomic_DNA"/>
</dbReference>
<dbReference type="AlphaFoldDB" id="A0AA49JJ17"/>
<reference evidence="2" key="2">
    <citation type="journal article" date="2024" name="Antonie Van Leeuwenhoek">
        <title>Roseihalotalea indica gen. nov., sp. nov., a halophilic Bacteroidetes from mesopelagic Southwest Indian Ocean with higher carbohydrate metabolic potential.</title>
        <authorList>
            <person name="Chen B."/>
            <person name="Zhang M."/>
            <person name="Lin D."/>
            <person name="Ye J."/>
            <person name="Tang K."/>
        </authorList>
    </citation>
    <scope>NUCLEOTIDE SEQUENCE</scope>
    <source>
        <strain evidence="2">TK19036</strain>
    </source>
</reference>
<evidence type="ECO:0000259" key="1">
    <source>
        <dbReference type="SMART" id="SM00953"/>
    </source>
</evidence>
<reference evidence="2" key="1">
    <citation type="journal article" date="2023" name="Comput. Struct. Biotechnol. J.">
        <title>Discovery of a novel marine Bacteroidetes with a rich repertoire of carbohydrate-active enzymes.</title>
        <authorList>
            <person name="Chen B."/>
            <person name="Liu G."/>
            <person name="Chen Q."/>
            <person name="Wang H."/>
            <person name="Liu L."/>
            <person name="Tang K."/>
        </authorList>
    </citation>
    <scope>NUCLEOTIDE SEQUENCE</scope>
    <source>
        <strain evidence="2">TK19036</strain>
    </source>
</reference>
<dbReference type="Pfam" id="PF08808">
    <property type="entry name" value="RES"/>
    <property type="match status" value="1"/>
</dbReference>
<gene>
    <name evidence="2" type="ORF">K4G66_04550</name>
</gene>
<proteinExistence type="predicted"/>
<name>A0AA49JJ17_9BACT</name>
<evidence type="ECO:0000313" key="2">
    <source>
        <dbReference type="EMBL" id="WKN37977.1"/>
    </source>
</evidence>
<dbReference type="SMART" id="SM00953">
    <property type="entry name" value="RES"/>
    <property type="match status" value="1"/>
</dbReference>